<dbReference type="Proteomes" id="UP001165190">
    <property type="component" value="Unassembled WGS sequence"/>
</dbReference>
<comment type="caution">
    <text evidence="1">The sequence shown here is derived from an EMBL/GenBank/DDBJ whole genome shotgun (WGS) entry which is preliminary data.</text>
</comment>
<evidence type="ECO:0000313" key="2">
    <source>
        <dbReference type="Proteomes" id="UP001165190"/>
    </source>
</evidence>
<dbReference type="AlphaFoldDB" id="A0A9W7H416"/>
<keyword evidence="2" id="KW-1185">Reference proteome</keyword>
<protein>
    <recommendedName>
        <fullName evidence="3">Integrase zinc-binding domain-containing protein</fullName>
    </recommendedName>
</protein>
<evidence type="ECO:0000313" key="1">
    <source>
        <dbReference type="EMBL" id="GMI70043.1"/>
    </source>
</evidence>
<gene>
    <name evidence="1" type="ORF">HRI_000673600</name>
</gene>
<evidence type="ECO:0008006" key="3">
    <source>
        <dbReference type="Google" id="ProtNLM"/>
    </source>
</evidence>
<name>A0A9W7H416_HIBTR</name>
<accession>A0A9W7H416</accession>
<sequence>MVKDYVHQCDICQRTKSEHVPQPGLLQPLPIPQHAWEVITIDFVEGLPPHRSSLVYLSLLTSLQNMVIFYPYPTLTLLWKLPELTLIRSTSYMGTLELLSLTVTRHLQAYFGRN</sequence>
<organism evidence="1 2">
    <name type="scientific">Hibiscus trionum</name>
    <name type="common">Flower of an hour</name>
    <dbReference type="NCBI Taxonomy" id="183268"/>
    <lineage>
        <taxon>Eukaryota</taxon>
        <taxon>Viridiplantae</taxon>
        <taxon>Streptophyta</taxon>
        <taxon>Embryophyta</taxon>
        <taxon>Tracheophyta</taxon>
        <taxon>Spermatophyta</taxon>
        <taxon>Magnoliopsida</taxon>
        <taxon>eudicotyledons</taxon>
        <taxon>Gunneridae</taxon>
        <taxon>Pentapetalae</taxon>
        <taxon>rosids</taxon>
        <taxon>malvids</taxon>
        <taxon>Malvales</taxon>
        <taxon>Malvaceae</taxon>
        <taxon>Malvoideae</taxon>
        <taxon>Hibiscus</taxon>
    </lineage>
</organism>
<reference evidence="1" key="1">
    <citation type="submission" date="2023-05" db="EMBL/GenBank/DDBJ databases">
        <title>Genome and transcriptome analyses reveal genes involved in the formation of fine ridges on petal epidermal cells in Hibiscus trionum.</title>
        <authorList>
            <person name="Koshimizu S."/>
            <person name="Masuda S."/>
            <person name="Ishii T."/>
            <person name="Shirasu K."/>
            <person name="Hoshino A."/>
            <person name="Arita M."/>
        </authorList>
    </citation>
    <scope>NUCLEOTIDE SEQUENCE</scope>
    <source>
        <strain evidence="1">Hamamatsu line</strain>
    </source>
</reference>
<proteinExistence type="predicted"/>
<dbReference type="EMBL" id="BSYR01000007">
    <property type="protein sequence ID" value="GMI70043.1"/>
    <property type="molecule type" value="Genomic_DNA"/>
</dbReference>